<protein>
    <submittedName>
        <fullName evidence="1">Uncharacterized protein</fullName>
    </submittedName>
</protein>
<reference evidence="1" key="1">
    <citation type="submission" date="2017-07" db="EMBL/GenBank/DDBJ databases">
        <title>Taro Niue Genome Assembly and Annotation.</title>
        <authorList>
            <person name="Atibalentja N."/>
            <person name="Keating K."/>
            <person name="Fields C.J."/>
        </authorList>
    </citation>
    <scope>NUCLEOTIDE SEQUENCE</scope>
    <source>
        <strain evidence="1">Niue_2</strain>
        <tissue evidence="1">Leaf</tissue>
    </source>
</reference>
<evidence type="ECO:0000313" key="1">
    <source>
        <dbReference type="EMBL" id="MQL91455.1"/>
    </source>
</evidence>
<organism evidence="1 2">
    <name type="scientific">Colocasia esculenta</name>
    <name type="common">Wild taro</name>
    <name type="synonym">Arum esculentum</name>
    <dbReference type="NCBI Taxonomy" id="4460"/>
    <lineage>
        <taxon>Eukaryota</taxon>
        <taxon>Viridiplantae</taxon>
        <taxon>Streptophyta</taxon>
        <taxon>Embryophyta</taxon>
        <taxon>Tracheophyta</taxon>
        <taxon>Spermatophyta</taxon>
        <taxon>Magnoliopsida</taxon>
        <taxon>Liliopsida</taxon>
        <taxon>Araceae</taxon>
        <taxon>Aroideae</taxon>
        <taxon>Colocasieae</taxon>
        <taxon>Colocasia</taxon>
    </lineage>
</organism>
<gene>
    <name evidence="1" type="ORF">Taro_024062</name>
</gene>
<dbReference type="EMBL" id="NMUH01001341">
    <property type="protein sequence ID" value="MQL91455.1"/>
    <property type="molecule type" value="Genomic_DNA"/>
</dbReference>
<proteinExistence type="predicted"/>
<evidence type="ECO:0000313" key="2">
    <source>
        <dbReference type="Proteomes" id="UP000652761"/>
    </source>
</evidence>
<keyword evidence="2" id="KW-1185">Reference proteome</keyword>
<comment type="caution">
    <text evidence="1">The sequence shown here is derived from an EMBL/GenBank/DDBJ whole genome shotgun (WGS) entry which is preliminary data.</text>
</comment>
<sequence>MAESPASLSGDSEAYWLASTQPRGQFWHCSTPVRLSFRLDTSRVAEHPAFPSHLRVVPGQRVATLFRRFGRLTPVRVEGVSVPPVRLSRRPWGGRSYRGALIRRVKVLNLTLAPSHLGCRRLKALAEDPFFLSLFPLSSPPPAVLHLPLFPLCVSGEEEGHARVPSIMELA</sequence>
<dbReference type="Proteomes" id="UP000652761">
    <property type="component" value="Unassembled WGS sequence"/>
</dbReference>
<dbReference type="AlphaFoldDB" id="A0A843V6G4"/>
<name>A0A843V6G4_COLES</name>
<accession>A0A843V6G4</accession>